<keyword evidence="5 11" id="KW-0812">Transmembrane</keyword>
<comment type="catalytic activity">
    <reaction evidence="11">
        <text>[GlcNAc-(1-&gt;4)-Mur2Ac(oyl-L-Ala-gamma-D-Glu-L-Lys-D-Ala-D-Ala)](n)-di-trans,octa-cis-undecaprenyl diphosphate + beta-D-GlcNAc-(1-&gt;4)-Mur2Ac(oyl-L-Ala-gamma-D-Glu-L-Lys-D-Ala-D-Ala)-di-trans,octa-cis-undecaprenyl diphosphate = [GlcNAc-(1-&gt;4)-Mur2Ac(oyl-L-Ala-gamma-D-Glu-L-Lys-D-Ala-D-Ala)](n+1)-di-trans,octa-cis-undecaprenyl diphosphate + di-trans,octa-cis-undecaprenyl diphosphate + H(+)</text>
        <dbReference type="Rhea" id="RHEA:23708"/>
        <dbReference type="Rhea" id="RHEA-COMP:9602"/>
        <dbReference type="Rhea" id="RHEA-COMP:9603"/>
        <dbReference type="ChEBI" id="CHEBI:15378"/>
        <dbReference type="ChEBI" id="CHEBI:58405"/>
        <dbReference type="ChEBI" id="CHEBI:60033"/>
        <dbReference type="ChEBI" id="CHEBI:78435"/>
        <dbReference type="EC" id="2.4.99.28"/>
    </reaction>
</comment>
<sequence length="441" mass="49088">MLNYKLHRGFDYGIFGSMVLIVLMGITMIYSGTHAIEWAQDLWIKQAIWFGLGLVGMIGAILFDYQILGKYSRLIYIIVIVLLVCVLFEPSVRSAKSWFILGPFSFQPAELAKLATIIILSEYLSTKKDGLNTLSELLPAIGWVGLPILLILMQPDLGTTLVFLPIFLMMLYVTGIRTLYLVTMTSAVVLIIIITLFVSWIEIQPQLANIGIISFLYKIFGSLEYGIIFLIVLLAIIAGIYYAIKIFFVPEIKFTNFLLSYIIIGVSMFSSLIMDNFLKEYQRKRILVFIDPNIDPLGAGYNIIQSKIAVGSGQLFGKGLLNGTQNQLGFLPERQTDFIFSVLGEELGFIGVTVLLFLFYVIIYRGIAIAFSSRDRFGCLLATGIISMIAVQIFINIGIATGIMPVTGLTLPLVSYGGSSLFITMVSLGIVLNIRLKRYLV</sequence>
<feature type="transmembrane region" description="Helical" evidence="11">
    <location>
        <begin position="157"/>
        <end position="173"/>
    </location>
</feature>
<evidence type="ECO:0000256" key="6">
    <source>
        <dbReference type="ARBA" id="ARBA00022960"/>
    </source>
</evidence>
<accession>A0A2H0A7Y9</accession>
<keyword evidence="3 11" id="KW-0328">Glycosyltransferase</keyword>
<keyword evidence="4 11" id="KW-0808">Transferase</keyword>
<evidence type="ECO:0000256" key="5">
    <source>
        <dbReference type="ARBA" id="ARBA00022692"/>
    </source>
</evidence>
<feature type="transmembrane region" description="Helical" evidence="11">
    <location>
        <begin position="42"/>
        <end position="62"/>
    </location>
</feature>
<dbReference type="InterPro" id="IPR018365">
    <property type="entry name" value="Cell_cycle_FtsW-rel_CS"/>
</dbReference>
<keyword evidence="7 11" id="KW-0573">Peptidoglycan synthesis</keyword>
<organism evidence="12 13">
    <name type="scientific">Candidatus Desantisbacteria bacterium CG23_combo_of_CG06-09_8_20_14_all_40_23</name>
    <dbReference type="NCBI Taxonomy" id="1974550"/>
    <lineage>
        <taxon>Bacteria</taxon>
        <taxon>Candidatus Desantisiibacteriota</taxon>
    </lineage>
</organism>
<dbReference type="PANTHER" id="PTHR30474">
    <property type="entry name" value="CELL CYCLE PROTEIN"/>
    <property type="match status" value="1"/>
</dbReference>
<feature type="transmembrane region" description="Helical" evidence="11">
    <location>
        <begin position="256"/>
        <end position="274"/>
    </location>
</feature>
<feature type="transmembrane region" description="Helical" evidence="11">
    <location>
        <begin position="223"/>
        <end position="244"/>
    </location>
</feature>
<feature type="transmembrane region" description="Helical" evidence="11">
    <location>
        <begin position="180"/>
        <end position="203"/>
    </location>
</feature>
<name>A0A2H0A7Y9_9BACT</name>
<dbReference type="GO" id="GO:0008360">
    <property type="term" value="P:regulation of cell shape"/>
    <property type="evidence" value="ECO:0007669"/>
    <property type="project" value="UniProtKB-KW"/>
</dbReference>
<dbReference type="GO" id="GO:0009252">
    <property type="term" value="P:peptidoglycan biosynthetic process"/>
    <property type="evidence" value="ECO:0007669"/>
    <property type="project" value="UniProtKB-UniRule"/>
</dbReference>
<keyword evidence="8 11" id="KW-1133">Transmembrane helix</keyword>
<dbReference type="GO" id="GO:0032153">
    <property type="term" value="C:cell division site"/>
    <property type="evidence" value="ECO:0007669"/>
    <property type="project" value="TreeGrafter"/>
</dbReference>
<evidence type="ECO:0000256" key="2">
    <source>
        <dbReference type="ARBA" id="ARBA00022475"/>
    </source>
</evidence>
<feature type="transmembrane region" description="Helical" evidence="11">
    <location>
        <begin position="74"/>
        <end position="92"/>
    </location>
</feature>
<dbReference type="Pfam" id="PF01098">
    <property type="entry name" value="FTSW_RODA_SPOVE"/>
    <property type="match status" value="2"/>
</dbReference>
<comment type="similarity">
    <text evidence="11">Belongs to the SEDS family. MrdB/RodA subfamily.</text>
</comment>
<reference evidence="12 13" key="1">
    <citation type="submission" date="2017-09" db="EMBL/GenBank/DDBJ databases">
        <title>Depth-based differentiation of microbial function through sediment-hosted aquifers and enrichment of novel symbionts in the deep terrestrial subsurface.</title>
        <authorList>
            <person name="Probst A.J."/>
            <person name="Ladd B."/>
            <person name="Jarett J.K."/>
            <person name="Geller-Mcgrath D.E."/>
            <person name="Sieber C.M."/>
            <person name="Emerson J.B."/>
            <person name="Anantharaman K."/>
            <person name="Thomas B.C."/>
            <person name="Malmstrom R."/>
            <person name="Stieglmeier M."/>
            <person name="Klingl A."/>
            <person name="Woyke T."/>
            <person name="Ryan C.M."/>
            <person name="Banfield J.F."/>
        </authorList>
    </citation>
    <scope>NUCLEOTIDE SEQUENCE [LARGE SCALE GENOMIC DNA]</scope>
    <source>
        <strain evidence="12">CG23_combo_of_CG06-09_8_20_14_all_40_23</strain>
    </source>
</reference>
<dbReference type="PANTHER" id="PTHR30474:SF1">
    <property type="entry name" value="PEPTIDOGLYCAN GLYCOSYLTRANSFERASE MRDB"/>
    <property type="match status" value="1"/>
</dbReference>
<proteinExistence type="inferred from homology"/>
<feature type="transmembrane region" description="Helical" evidence="11">
    <location>
        <begin position="12"/>
        <end position="30"/>
    </location>
</feature>
<dbReference type="PROSITE" id="PS00428">
    <property type="entry name" value="FTSW_RODA_SPOVE"/>
    <property type="match status" value="1"/>
</dbReference>
<protein>
    <recommendedName>
        <fullName evidence="11">Peptidoglycan glycosyltransferase RodA</fullName>
        <shortName evidence="11">PGT</shortName>
        <ecNumber evidence="11">2.4.99.28</ecNumber>
    </recommendedName>
    <alternativeName>
        <fullName evidence="11">Cell elongation protein RodA</fullName>
    </alternativeName>
    <alternativeName>
        <fullName evidence="11">Cell wall polymerase</fullName>
    </alternativeName>
    <alternativeName>
        <fullName evidence="11">Peptidoglycan polymerase</fullName>
        <shortName evidence="11">PG polymerase</shortName>
    </alternativeName>
</protein>
<comment type="pathway">
    <text evidence="11">Cell wall biogenesis; peptidoglycan biosynthesis.</text>
</comment>
<dbReference type="GO" id="GO:0051301">
    <property type="term" value="P:cell division"/>
    <property type="evidence" value="ECO:0007669"/>
    <property type="project" value="InterPro"/>
</dbReference>
<keyword evidence="6 11" id="KW-0133">Cell shape</keyword>
<evidence type="ECO:0000256" key="4">
    <source>
        <dbReference type="ARBA" id="ARBA00022679"/>
    </source>
</evidence>
<evidence type="ECO:0000256" key="7">
    <source>
        <dbReference type="ARBA" id="ARBA00022984"/>
    </source>
</evidence>
<dbReference type="EC" id="2.4.99.28" evidence="11"/>
<gene>
    <name evidence="11" type="primary">rodA</name>
    <name evidence="12" type="ORF">COX18_03020</name>
</gene>
<dbReference type="HAMAP" id="MF_02079">
    <property type="entry name" value="PGT_RodA"/>
    <property type="match status" value="1"/>
</dbReference>
<comment type="caution">
    <text evidence="12">The sequence shown here is derived from an EMBL/GenBank/DDBJ whole genome shotgun (WGS) entry which is preliminary data.</text>
</comment>
<feature type="transmembrane region" description="Helical" evidence="11">
    <location>
        <begin position="347"/>
        <end position="367"/>
    </location>
</feature>
<dbReference type="AlphaFoldDB" id="A0A2H0A7Y9"/>
<evidence type="ECO:0000256" key="8">
    <source>
        <dbReference type="ARBA" id="ARBA00022989"/>
    </source>
</evidence>
<dbReference type="UniPathway" id="UPA00219"/>
<keyword evidence="9 11" id="KW-0472">Membrane</keyword>
<dbReference type="GO" id="GO:0015648">
    <property type="term" value="F:lipid-linked peptidoglycan transporter activity"/>
    <property type="evidence" value="ECO:0007669"/>
    <property type="project" value="TreeGrafter"/>
</dbReference>
<feature type="transmembrane region" description="Helical" evidence="11">
    <location>
        <begin position="416"/>
        <end position="436"/>
    </location>
</feature>
<dbReference type="GO" id="GO:0005886">
    <property type="term" value="C:plasma membrane"/>
    <property type="evidence" value="ECO:0007669"/>
    <property type="project" value="UniProtKB-SubCell"/>
</dbReference>
<dbReference type="GO" id="GO:0008955">
    <property type="term" value="F:peptidoglycan glycosyltransferase activity"/>
    <property type="evidence" value="ECO:0007669"/>
    <property type="project" value="UniProtKB-UniRule"/>
</dbReference>
<evidence type="ECO:0000256" key="3">
    <source>
        <dbReference type="ARBA" id="ARBA00022676"/>
    </source>
</evidence>
<comment type="subcellular location">
    <subcellularLocation>
        <location evidence="11">Cell membrane</location>
        <topology evidence="11">Multi-pass membrane protein</topology>
    </subcellularLocation>
    <subcellularLocation>
        <location evidence="1">Membrane</location>
        <topology evidence="1">Multi-pass membrane protein</topology>
    </subcellularLocation>
</comment>
<comment type="function">
    <text evidence="11">Peptidoglycan polymerase that is essential for cell wall elongation.</text>
</comment>
<evidence type="ECO:0000313" key="12">
    <source>
        <dbReference type="EMBL" id="PIP41559.1"/>
    </source>
</evidence>
<dbReference type="Proteomes" id="UP000231067">
    <property type="component" value="Unassembled WGS sequence"/>
</dbReference>
<evidence type="ECO:0000256" key="1">
    <source>
        <dbReference type="ARBA" id="ARBA00004141"/>
    </source>
</evidence>
<evidence type="ECO:0000256" key="11">
    <source>
        <dbReference type="HAMAP-Rule" id="MF_02079"/>
    </source>
</evidence>
<dbReference type="GO" id="GO:0071555">
    <property type="term" value="P:cell wall organization"/>
    <property type="evidence" value="ECO:0007669"/>
    <property type="project" value="UniProtKB-KW"/>
</dbReference>
<keyword evidence="10 11" id="KW-0961">Cell wall biogenesis/degradation</keyword>
<dbReference type="InterPro" id="IPR001182">
    <property type="entry name" value="FtsW/RodA"/>
</dbReference>
<dbReference type="EMBL" id="PCSH01000055">
    <property type="protein sequence ID" value="PIP41559.1"/>
    <property type="molecule type" value="Genomic_DNA"/>
</dbReference>
<dbReference type="NCBIfam" id="TIGR02210">
    <property type="entry name" value="rodA_shape"/>
    <property type="match status" value="1"/>
</dbReference>
<evidence type="ECO:0000256" key="9">
    <source>
        <dbReference type="ARBA" id="ARBA00023136"/>
    </source>
</evidence>
<dbReference type="InterPro" id="IPR011923">
    <property type="entry name" value="RodA/MrdB"/>
</dbReference>
<evidence type="ECO:0000256" key="10">
    <source>
        <dbReference type="ARBA" id="ARBA00023316"/>
    </source>
</evidence>
<keyword evidence="2 11" id="KW-1003">Cell membrane</keyword>
<feature type="transmembrane region" description="Helical" evidence="11">
    <location>
        <begin position="379"/>
        <end position="404"/>
    </location>
</feature>
<evidence type="ECO:0000313" key="13">
    <source>
        <dbReference type="Proteomes" id="UP000231067"/>
    </source>
</evidence>